<sequence length="73" mass="7584">MRYVCADVIVVLFSVSAASDGHLPEGDPRRDGPSPSAPGRRAATASAAEALHSVSEINRALPIFSSTGQPHMP</sequence>
<feature type="chain" id="PRO_5001495007" description="Secreted protein" evidence="2">
    <location>
        <begin position="22"/>
        <end position="73"/>
    </location>
</feature>
<evidence type="ECO:0000256" key="2">
    <source>
        <dbReference type="SAM" id="SignalP"/>
    </source>
</evidence>
<reference evidence="4" key="1">
    <citation type="journal article" date="2015" name="Nat. Genet.">
        <title>The genome and transcriptome of the zoonotic hookworm Ancylostoma ceylanicum identify infection-specific gene families.</title>
        <authorList>
            <person name="Schwarz E.M."/>
            <person name="Hu Y."/>
            <person name="Antoshechkin I."/>
            <person name="Miller M.M."/>
            <person name="Sternberg P.W."/>
            <person name="Aroian R.V."/>
        </authorList>
    </citation>
    <scope>NUCLEOTIDE SEQUENCE</scope>
    <source>
        <strain evidence="4">HY135</strain>
    </source>
</reference>
<dbReference type="EMBL" id="JARK01000060">
    <property type="protein sequence ID" value="EYC44469.1"/>
    <property type="molecule type" value="Genomic_DNA"/>
</dbReference>
<dbReference type="AlphaFoldDB" id="A0A016WXD5"/>
<gene>
    <name evidence="3" type="primary">Acey_s0460.g1859</name>
    <name evidence="3" type="ORF">Y032_0460g1859</name>
</gene>
<evidence type="ECO:0000313" key="4">
    <source>
        <dbReference type="Proteomes" id="UP000024635"/>
    </source>
</evidence>
<dbReference type="Proteomes" id="UP000024635">
    <property type="component" value="Unassembled WGS sequence"/>
</dbReference>
<dbReference type="OrthoDB" id="10546280at2759"/>
<feature type="compositionally biased region" description="Low complexity" evidence="1">
    <location>
        <begin position="33"/>
        <end position="49"/>
    </location>
</feature>
<feature type="region of interest" description="Disordered" evidence="1">
    <location>
        <begin position="19"/>
        <end position="49"/>
    </location>
</feature>
<evidence type="ECO:0008006" key="5">
    <source>
        <dbReference type="Google" id="ProtNLM"/>
    </source>
</evidence>
<evidence type="ECO:0000313" key="3">
    <source>
        <dbReference type="EMBL" id="EYC44469.1"/>
    </source>
</evidence>
<keyword evidence="2" id="KW-0732">Signal</keyword>
<feature type="compositionally biased region" description="Basic and acidic residues" evidence="1">
    <location>
        <begin position="22"/>
        <end position="32"/>
    </location>
</feature>
<feature type="signal peptide" evidence="2">
    <location>
        <begin position="1"/>
        <end position="21"/>
    </location>
</feature>
<keyword evidence="4" id="KW-1185">Reference proteome</keyword>
<organism evidence="3 4">
    <name type="scientific">Ancylostoma ceylanicum</name>
    <dbReference type="NCBI Taxonomy" id="53326"/>
    <lineage>
        <taxon>Eukaryota</taxon>
        <taxon>Metazoa</taxon>
        <taxon>Ecdysozoa</taxon>
        <taxon>Nematoda</taxon>
        <taxon>Chromadorea</taxon>
        <taxon>Rhabditida</taxon>
        <taxon>Rhabditina</taxon>
        <taxon>Rhabditomorpha</taxon>
        <taxon>Strongyloidea</taxon>
        <taxon>Ancylostomatidae</taxon>
        <taxon>Ancylostomatinae</taxon>
        <taxon>Ancylostoma</taxon>
    </lineage>
</organism>
<evidence type="ECO:0000256" key="1">
    <source>
        <dbReference type="SAM" id="MobiDB-lite"/>
    </source>
</evidence>
<name>A0A016WXD5_9BILA</name>
<comment type="caution">
    <text evidence="3">The sequence shown here is derived from an EMBL/GenBank/DDBJ whole genome shotgun (WGS) entry which is preliminary data.</text>
</comment>
<protein>
    <recommendedName>
        <fullName evidence="5">Secreted protein</fullName>
    </recommendedName>
</protein>
<accession>A0A016WXD5</accession>
<proteinExistence type="predicted"/>